<keyword evidence="3" id="KW-1185">Reference proteome</keyword>
<dbReference type="OrthoDB" id="310654at2759"/>
<accession>A0A4Z2EWY1</accession>
<evidence type="ECO:0000256" key="1">
    <source>
        <dbReference type="SAM" id="MobiDB-lite"/>
    </source>
</evidence>
<dbReference type="Proteomes" id="UP000314294">
    <property type="component" value="Unassembled WGS sequence"/>
</dbReference>
<evidence type="ECO:0000313" key="3">
    <source>
        <dbReference type="Proteomes" id="UP000314294"/>
    </source>
</evidence>
<sequence>MAMPWEMFSLTSSYAQHTGPERQSAPTQLHLSYDSVCHYLRVRAEGKFGQGTGFGQVNEEEEEGQRFTAGDRDTCPSGSVLELTLLKSQRGQQTDPRRRLLLLLILTSSTLGHSFQLHIWLLATRLWFIDTRQTVRARVPTMTSHGWEATSRPWSLNRRANMVTPGEVTVTPVEHTCFTLHYIITCHLADAFIQSYLQ</sequence>
<name>A0A4Z2EWY1_9TELE</name>
<proteinExistence type="predicted"/>
<dbReference type="AlphaFoldDB" id="A0A4Z2EWY1"/>
<organism evidence="2 3">
    <name type="scientific">Liparis tanakae</name>
    <name type="common">Tanaka's snailfish</name>
    <dbReference type="NCBI Taxonomy" id="230148"/>
    <lineage>
        <taxon>Eukaryota</taxon>
        <taxon>Metazoa</taxon>
        <taxon>Chordata</taxon>
        <taxon>Craniata</taxon>
        <taxon>Vertebrata</taxon>
        <taxon>Euteleostomi</taxon>
        <taxon>Actinopterygii</taxon>
        <taxon>Neopterygii</taxon>
        <taxon>Teleostei</taxon>
        <taxon>Neoteleostei</taxon>
        <taxon>Acanthomorphata</taxon>
        <taxon>Eupercaria</taxon>
        <taxon>Perciformes</taxon>
        <taxon>Cottioidei</taxon>
        <taxon>Cottales</taxon>
        <taxon>Liparidae</taxon>
        <taxon>Liparis</taxon>
    </lineage>
</organism>
<comment type="caution">
    <text evidence="2">The sequence shown here is derived from an EMBL/GenBank/DDBJ whole genome shotgun (WGS) entry which is preliminary data.</text>
</comment>
<protein>
    <submittedName>
        <fullName evidence="2">Uncharacterized protein</fullName>
    </submittedName>
</protein>
<reference evidence="2 3" key="1">
    <citation type="submission" date="2019-03" db="EMBL/GenBank/DDBJ databases">
        <title>First draft genome of Liparis tanakae, snailfish: a comprehensive survey of snailfish specific genes.</title>
        <authorList>
            <person name="Kim W."/>
            <person name="Song I."/>
            <person name="Jeong J.-H."/>
            <person name="Kim D."/>
            <person name="Kim S."/>
            <person name="Ryu S."/>
            <person name="Song J.Y."/>
            <person name="Lee S.K."/>
        </authorList>
    </citation>
    <scope>NUCLEOTIDE SEQUENCE [LARGE SCALE GENOMIC DNA]</scope>
    <source>
        <tissue evidence="2">Muscle</tissue>
    </source>
</reference>
<gene>
    <name evidence="2" type="ORF">EYF80_056527</name>
</gene>
<evidence type="ECO:0000313" key="2">
    <source>
        <dbReference type="EMBL" id="TNN33308.1"/>
    </source>
</evidence>
<dbReference type="EMBL" id="SRLO01002280">
    <property type="protein sequence ID" value="TNN33308.1"/>
    <property type="molecule type" value="Genomic_DNA"/>
</dbReference>
<feature type="region of interest" description="Disordered" evidence="1">
    <location>
        <begin position="52"/>
        <end position="72"/>
    </location>
</feature>